<evidence type="ECO:0000313" key="4">
    <source>
        <dbReference type="EMBL" id="NWI22108.1"/>
    </source>
</evidence>
<dbReference type="CDD" id="cd11304">
    <property type="entry name" value="Cadherin_repeat"/>
    <property type="match status" value="1"/>
</dbReference>
<keyword evidence="2" id="KW-0472">Membrane</keyword>
<sequence length="47" mass="4884">EAPAFERLEYEAHIVENLPAGSPVLQVLATDQDLGANGQVSYGGLSG</sequence>
<accession>A0A7K4L2E0</accession>
<evidence type="ECO:0000256" key="3">
    <source>
        <dbReference type="ARBA" id="ARBA00023180"/>
    </source>
</evidence>
<dbReference type="Gene3D" id="2.60.40.60">
    <property type="entry name" value="Cadherins"/>
    <property type="match status" value="1"/>
</dbReference>
<dbReference type="GO" id="GO:0005886">
    <property type="term" value="C:plasma membrane"/>
    <property type="evidence" value="ECO:0007669"/>
    <property type="project" value="TreeGrafter"/>
</dbReference>
<dbReference type="PANTHER" id="PTHR24028">
    <property type="entry name" value="CADHERIN-87A"/>
    <property type="match status" value="1"/>
</dbReference>
<dbReference type="Proteomes" id="UP000545332">
    <property type="component" value="Unassembled WGS sequence"/>
</dbReference>
<dbReference type="InterPro" id="IPR015919">
    <property type="entry name" value="Cadherin-like_sf"/>
</dbReference>
<name>A0A7K4L2E0_9AVES</name>
<dbReference type="GO" id="GO:0007155">
    <property type="term" value="P:cell adhesion"/>
    <property type="evidence" value="ECO:0007669"/>
    <property type="project" value="TreeGrafter"/>
</dbReference>
<organism evidence="4 5">
    <name type="scientific">Crypturellus soui</name>
    <dbReference type="NCBI Taxonomy" id="458187"/>
    <lineage>
        <taxon>Eukaryota</taxon>
        <taxon>Metazoa</taxon>
        <taxon>Chordata</taxon>
        <taxon>Craniata</taxon>
        <taxon>Vertebrata</taxon>
        <taxon>Euteleostomi</taxon>
        <taxon>Archelosauria</taxon>
        <taxon>Archosauria</taxon>
        <taxon>Dinosauria</taxon>
        <taxon>Saurischia</taxon>
        <taxon>Theropoda</taxon>
        <taxon>Coelurosauria</taxon>
        <taxon>Aves</taxon>
        <taxon>Palaeognathae</taxon>
        <taxon>Tinamiformes</taxon>
        <taxon>Tinamidae</taxon>
        <taxon>Crypturellus</taxon>
    </lineage>
</organism>
<dbReference type="AlphaFoldDB" id="A0A7K4L2E0"/>
<comment type="caution">
    <text evidence="4">The sequence shown here is derived from an EMBL/GenBank/DDBJ whole genome shotgun (WGS) entry which is preliminary data.</text>
</comment>
<gene>
    <name evidence="4" type="primary">Dchs1_1</name>
    <name evidence="4" type="ORF">CRYSOU_R15456</name>
</gene>
<keyword evidence="3" id="KW-0325">Glycoprotein</keyword>
<evidence type="ECO:0000256" key="1">
    <source>
        <dbReference type="ARBA" id="ARBA00004370"/>
    </source>
</evidence>
<feature type="non-terminal residue" evidence="4">
    <location>
        <position position="47"/>
    </location>
</feature>
<evidence type="ECO:0000256" key="2">
    <source>
        <dbReference type="ARBA" id="ARBA00023136"/>
    </source>
</evidence>
<feature type="non-terminal residue" evidence="4">
    <location>
        <position position="1"/>
    </location>
</feature>
<dbReference type="OrthoDB" id="6252479at2759"/>
<comment type="subcellular location">
    <subcellularLocation>
        <location evidence="1">Membrane</location>
    </subcellularLocation>
</comment>
<protein>
    <submittedName>
        <fullName evidence="4">PCD16 protein</fullName>
    </submittedName>
</protein>
<dbReference type="GO" id="GO:0005509">
    <property type="term" value="F:calcium ion binding"/>
    <property type="evidence" value="ECO:0007669"/>
    <property type="project" value="InterPro"/>
</dbReference>
<dbReference type="InterPro" id="IPR050174">
    <property type="entry name" value="Protocadherin/Cadherin-CA"/>
</dbReference>
<proteinExistence type="predicted"/>
<reference evidence="4 5" key="1">
    <citation type="submission" date="2019-09" db="EMBL/GenBank/DDBJ databases">
        <title>Bird 10,000 Genomes (B10K) Project - Family phase.</title>
        <authorList>
            <person name="Zhang G."/>
        </authorList>
    </citation>
    <scope>NUCLEOTIDE SEQUENCE [LARGE SCALE GENOMIC DNA]</scope>
    <source>
        <strain evidence="4">B10K-MSB-42743</strain>
        <tissue evidence="4">Heart</tissue>
    </source>
</reference>
<dbReference type="EMBL" id="VWPX01075508">
    <property type="protein sequence ID" value="NWI22108.1"/>
    <property type="molecule type" value="Genomic_DNA"/>
</dbReference>
<dbReference type="PANTHER" id="PTHR24028:SF328">
    <property type="entry name" value="CADHERIN-3"/>
    <property type="match status" value="1"/>
</dbReference>
<evidence type="ECO:0000313" key="5">
    <source>
        <dbReference type="Proteomes" id="UP000545332"/>
    </source>
</evidence>
<keyword evidence="5" id="KW-1185">Reference proteome</keyword>
<dbReference type="SUPFAM" id="SSF49313">
    <property type="entry name" value="Cadherin-like"/>
    <property type="match status" value="1"/>
</dbReference>